<dbReference type="GO" id="GO:0009117">
    <property type="term" value="P:nucleotide metabolic process"/>
    <property type="evidence" value="ECO:0007669"/>
    <property type="project" value="TreeGrafter"/>
</dbReference>
<dbReference type="InterPro" id="IPR001310">
    <property type="entry name" value="Histidine_triad_HIT"/>
</dbReference>
<protein>
    <recommendedName>
        <fullName evidence="5">HIT domain-containing protein</fullName>
    </recommendedName>
</protein>
<evidence type="ECO:0000256" key="2">
    <source>
        <dbReference type="PIRSR" id="PIRSR601310-3"/>
    </source>
</evidence>
<keyword evidence="7" id="KW-1185">Reference proteome</keyword>
<dbReference type="OrthoDB" id="672793at2759"/>
<dbReference type="InterPro" id="IPR036265">
    <property type="entry name" value="HIT-like_sf"/>
</dbReference>
<dbReference type="SUPFAM" id="SSF54197">
    <property type="entry name" value="HIT-like"/>
    <property type="match status" value="1"/>
</dbReference>
<dbReference type="STRING" id="1173061.A0A0J9XA48"/>
<evidence type="ECO:0000256" key="1">
    <source>
        <dbReference type="PIRSR" id="PIRSR601310-1"/>
    </source>
</evidence>
<name>A0A0J9XA48_GEOCN</name>
<evidence type="ECO:0000313" key="7">
    <source>
        <dbReference type="Proteomes" id="UP000242525"/>
    </source>
</evidence>
<dbReference type="InterPro" id="IPR011146">
    <property type="entry name" value="HIT-like"/>
</dbReference>
<feature type="short sequence motif" description="Histidine triad motif" evidence="2 3">
    <location>
        <begin position="126"/>
        <end position="130"/>
    </location>
</feature>
<accession>A0A0J9XA48</accession>
<evidence type="ECO:0000256" key="4">
    <source>
        <dbReference type="SAM" id="MobiDB-lite"/>
    </source>
</evidence>
<sequence length="230" mass="25146">MVSSCPFCQLAATPPPKTTFLRTPHVLGVLDIQPLVASDAHLLLIPVSPSNTTPGPATGHAQTLDEVDPLTARELGYWLATTVRALKTIITRARSSSDHSSSASNDEVAINVVQNNGAGAGQVVDHVHFHIILRQSGDVDPRTRFLQDQKNFYNSQSGPTAAGESGSRSNNGAADWTQLRNRLSYYAQVYGRGPRTDLDEDAEWNMELVDALRQELTKIHEQNEKAEHKL</sequence>
<dbReference type="Proteomes" id="UP000242525">
    <property type="component" value="Unassembled WGS sequence"/>
</dbReference>
<dbReference type="PANTHER" id="PTHR46648">
    <property type="entry name" value="HIT FAMILY PROTEIN 1"/>
    <property type="match status" value="1"/>
</dbReference>
<dbReference type="GO" id="GO:0003824">
    <property type="term" value="F:catalytic activity"/>
    <property type="evidence" value="ECO:0007669"/>
    <property type="project" value="InterPro"/>
</dbReference>
<proteinExistence type="predicted"/>
<evidence type="ECO:0000259" key="5">
    <source>
        <dbReference type="PROSITE" id="PS51084"/>
    </source>
</evidence>
<dbReference type="Pfam" id="PF01230">
    <property type="entry name" value="HIT"/>
    <property type="match status" value="1"/>
</dbReference>
<organism evidence="6 7">
    <name type="scientific">Geotrichum candidum</name>
    <name type="common">Oospora lactis</name>
    <name type="synonym">Dipodascus geotrichum</name>
    <dbReference type="NCBI Taxonomy" id="1173061"/>
    <lineage>
        <taxon>Eukaryota</taxon>
        <taxon>Fungi</taxon>
        <taxon>Dikarya</taxon>
        <taxon>Ascomycota</taxon>
        <taxon>Saccharomycotina</taxon>
        <taxon>Dipodascomycetes</taxon>
        <taxon>Dipodascales</taxon>
        <taxon>Dipodascaceae</taxon>
        <taxon>Geotrichum</taxon>
    </lineage>
</organism>
<reference evidence="6" key="1">
    <citation type="submission" date="2014-03" db="EMBL/GenBank/DDBJ databases">
        <authorList>
            <person name="Casaregola S."/>
        </authorList>
    </citation>
    <scope>NUCLEOTIDE SEQUENCE [LARGE SCALE GENOMIC DNA]</scope>
    <source>
        <strain evidence="6">CLIB 918</strain>
    </source>
</reference>
<evidence type="ECO:0000256" key="3">
    <source>
        <dbReference type="PROSITE-ProRule" id="PRU00464"/>
    </source>
</evidence>
<comment type="caution">
    <text evidence="6">The sequence shown here is derived from an EMBL/GenBank/DDBJ whole genome shotgun (WGS) entry which is preliminary data.</text>
</comment>
<feature type="domain" description="HIT" evidence="5">
    <location>
        <begin position="6"/>
        <end position="141"/>
    </location>
</feature>
<dbReference type="Gene3D" id="3.30.428.10">
    <property type="entry name" value="HIT-like"/>
    <property type="match status" value="1"/>
</dbReference>
<dbReference type="PANTHER" id="PTHR46648:SF2">
    <property type="entry name" value="HIT DOMAIN-CONTAINING PROTEIN"/>
    <property type="match status" value="1"/>
</dbReference>
<evidence type="ECO:0000313" key="6">
    <source>
        <dbReference type="EMBL" id="CDO54327.1"/>
    </source>
</evidence>
<feature type="region of interest" description="Disordered" evidence="4">
    <location>
        <begin position="151"/>
        <end position="174"/>
    </location>
</feature>
<dbReference type="AlphaFoldDB" id="A0A0J9XA48"/>
<dbReference type="EMBL" id="CCBN010000007">
    <property type="protein sequence ID" value="CDO54327.1"/>
    <property type="molecule type" value="Genomic_DNA"/>
</dbReference>
<dbReference type="PROSITE" id="PS51084">
    <property type="entry name" value="HIT_2"/>
    <property type="match status" value="1"/>
</dbReference>
<feature type="active site" description="Tele-AMP-histidine intermediate" evidence="1">
    <location>
        <position position="128"/>
    </location>
</feature>
<gene>
    <name evidence="6" type="ORF">BN980_GECA07s02969g</name>
</gene>